<evidence type="ECO:0000256" key="3">
    <source>
        <dbReference type="ARBA" id="ARBA00012663"/>
    </source>
</evidence>
<dbReference type="EMBL" id="JBHSDK010000002">
    <property type="protein sequence ID" value="MFC4333961.1"/>
    <property type="molecule type" value="Genomic_DNA"/>
</dbReference>
<name>A0ABV8TT72_9ACTN</name>
<feature type="domain" description="Beta-hexosaminidase bacterial type N-terminal" evidence="7">
    <location>
        <begin position="5"/>
        <end position="140"/>
    </location>
</feature>
<dbReference type="SUPFAM" id="SSF51445">
    <property type="entry name" value="(Trans)glycosidases"/>
    <property type="match status" value="1"/>
</dbReference>
<accession>A0ABV8TT72</accession>
<dbReference type="InterPro" id="IPR025705">
    <property type="entry name" value="Beta_hexosaminidase_sua/sub"/>
</dbReference>
<sequence>MQRRINVIPQPKEIRESAGDLPVGSLTEIVAAPRDRETGVLLSHLIHAGTGHYLPVVETAPAGSTPLALSSERGLDPDRLTETADERYDLTVDASGVTISGATPAGVSRGAATLRQLLPAEAYRKAGAADASLPYVAIRDEPRLRWRGVMVDAVRHFRPKSFLLDAIDHAWEHKLNIVQLHLTDDQGWRLEVPSRPRLTEVAAWRTETVTGHALLEGPGDGTPHGGYYTLDDMREVVAYGRARHVTVVPEINLPGHTRAVLAAYPELGTGETLPVATSFGVFFDVLEPTAETLKFTEDVFAVVADVFDSPVIHIGGDEVPLDQWAASPTAASLMAEQGFDNPRQIQGWFANAFAEQLSQYGRRIAGWDEVLGAGAPSDTIVTVWRNEGYAVRAVGQGHDAIVAPEPYTYLDHYESEDPREPLRIHGQTSVDKIAGWDPVPDGLEDGQILGAQCQLWAEYLPTGRDAEYAMFPRLAAFADASWSTMDARAERPVGERIAGEHVDRLEAQGVNYRPLEGPKAWQQGGSGVRKRWDRTYKEMELDEEKFVYTADE</sequence>
<dbReference type="Gene3D" id="3.20.20.80">
    <property type="entry name" value="Glycosidases"/>
    <property type="match status" value="1"/>
</dbReference>
<evidence type="ECO:0000256" key="4">
    <source>
        <dbReference type="ARBA" id="ARBA00022801"/>
    </source>
</evidence>
<comment type="similarity">
    <text evidence="2">Belongs to the glycosyl hydrolase 20 family.</text>
</comment>
<keyword evidence="9" id="KW-1185">Reference proteome</keyword>
<dbReference type="PANTHER" id="PTHR22600:SF57">
    <property type="entry name" value="BETA-N-ACETYLHEXOSAMINIDASE"/>
    <property type="match status" value="1"/>
</dbReference>
<evidence type="ECO:0000259" key="6">
    <source>
        <dbReference type="Pfam" id="PF00728"/>
    </source>
</evidence>
<dbReference type="PANTHER" id="PTHR22600">
    <property type="entry name" value="BETA-HEXOSAMINIDASE"/>
    <property type="match status" value="1"/>
</dbReference>
<comment type="catalytic activity">
    <reaction evidence="1">
        <text>Hydrolysis of terminal non-reducing N-acetyl-D-hexosamine residues in N-acetyl-beta-D-hexosaminides.</text>
        <dbReference type="EC" id="3.2.1.52"/>
    </reaction>
</comment>
<evidence type="ECO:0000256" key="2">
    <source>
        <dbReference type="ARBA" id="ARBA00006285"/>
    </source>
</evidence>
<dbReference type="PRINTS" id="PR00738">
    <property type="entry name" value="GLHYDRLASE20"/>
</dbReference>
<keyword evidence="4" id="KW-0378">Hydrolase</keyword>
<comment type="caution">
    <text evidence="8">The sequence shown here is derived from an EMBL/GenBank/DDBJ whole genome shotgun (WGS) entry which is preliminary data.</text>
</comment>
<dbReference type="CDD" id="cd06563">
    <property type="entry name" value="GH20_chitobiase-like"/>
    <property type="match status" value="1"/>
</dbReference>
<evidence type="ECO:0000256" key="5">
    <source>
        <dbReference type="ARBA" id="ARBA00023295"/>
    </source>
</evidence>
<dbReference type="InterPro" id="IPR015883">
    <property type="entry name" value="Glyco_hydro_20_cat"/>
</dbReference>
<dbReference type="Pfam" id="PF00728">
    <property type="entry name" value="Glyco_hydro_20"/>
    <property type="match status" value="1"/>
</dbReference>
<dbReference type="InterPro" id="IPR029018">
    <property type="entry name" value="Hex-like_dom2"/>
</dbReference>
<evidence type="ECO:0000256" key="1">
    <source>
        <dbReference type="ARBA" id="ARBA00001231"/>
    </source>
</evidence>
<dbReference type="Proteomes" id="UP001595823">
    <property type="component" value="Unassembled WGS sequence"/>
</dbReference>
<proteinExistence type="inferred from homology"/>
<dbReference type="RefSeq" id="WP_380617699.1">
    <property type="nucleotide sequence ID" value="NZ_JBHSDK010000002.1"/>
</dbReference>
<evidence type="ECO:0000313" key="8">
    <source>
        <dbReference type="EMBL" id="MFC4333961.1"/>
    </source>
</evidence>
<organism evidence="8 9">
    <name type="scientific">Salininema proteolyticum</name>
    <dbReference type="NCBI Taxonomy" id="1607685"/>
    <lineage>
        <taxon>Bacteria</taxon>
        <taxon>Bacillati</taxon>
        <taxon>Actinomycetota</taxon>
        <taxon>Actinomycetes</taxon>
        <taxon>Glycomycetales</taxon>
        <taxon>Glycomycetaceae</taxon>
        <taxon>Salininema</taxon>
    </lineage>
</organism>
<evidence type="ECO:0000313" key="9">
    <source>
        <dbReference type="Proteomes" id="UP001595823"/>
    </source>
</evidence>
<dbReference type="EC" id="3.2.1.52" evidence="3"/>
<evidence type="ECO:0000259" key="7">
    <source>
        <dbReference type="Pfam" id="PF02838"/>
    </source>
</evidence>
<dbReference type="Gene3D" id="3.30.379.10">
    <property type="entry name" value="Chitobiase/beta-hexosaminidase domain 2-like"/>
    <property type="match status" value="1"/>
</dbReference>
<reference evidence="9" key="1">
    <citation type="journal article" date="2019" name="Int. J. Syst. Evol. Microbiol.">
        <title>The Global Catalogue of Microorganisms (GCM) 10K type strain sequencing project: providing services to taxonomists for standard genome sequencing and annotation.</title>
        <authorList>
            <consortium name="The Broad Institute Genomics Platform"/>
            <consortium name="The Broad Institute Genome Sequencing Center for Infectious Disease"/>
            <person name="Wu L."/>
            <person name="Ma J."/>
        </authorList>
    </citation>
    <scope>NUCLEOTIDE SEQUENCE [LARGE SCALE GENOMIC DNA]</scope>
    <source>
        <strain evidence="9">IBRC-M 10908</strain>
    </source>
</reference>
<dbReference type="InterPro" id="IPR015882">
    <property type="entry name" value="HEX_bac_N"/>
</dbReference>
<dbReference type="SUPFAM" id="SSF55545">
    <property type="entry name" value="beta-N-acetylhexosaminidase-like domain"/>
    <property type="match status" value="1"/>
</dbReference>
<gene>
    <name evidence="8" type="ORF">ACFPET_01970</name>
</gene>
<feature type="domain" description="Glycoside hydrolase family 20 catalytic" evidence="6">
    <location>
        <begin position="145"/>
        <end position="484"/>
    </location>
</feature>
<keyword evidence="5" id="KW-0326">Glycosidase</keyword>
<dbReference type="InterPro" id="IPR017853">
    <property type="entry name" value="GH"/>
</dbReference>
<dbReference type="Pfam" id="PF02838">
    <property type="entry name" value="Glyco_hydro_20b"/>
    <property type="match status" value="1"/>
</dbReference>
<protein>
    <recommendedName>
        <fullName evidence="3">beta-N-acetylhexosaminidase</fullName>
        <ecNumber evidence="3">3.2.1.52</ecNumber>
    </recommendedName>
</protein>